<evidence type="ECO:0000313" key="10">
    <source>
        <dbReference type="Proteomes" id="UP000057043"/>
    </source>
</evidence>
<evidence type="ECO:0000313" key="7">
    <source>
        <dbReference type="EMBL" id="KUK43994.1"/>
    </source>
</evidence>
<evidence type="ECO:0000256" key="3">
    <source>
        <dbReference type="ARBA" id="ARBA00022692"/>
    </source>
</evidence>
<reference evidence="8" key="1">
    <citation type="journal article" date="2015" name="MBio">
        <title>Genome-resolved metagenomic analysis reveals roles for candidate phyla and other microbial community members in biogeochemical transformations in oil reservoirs.</title>
        <authorList>
            <person name="Hu P."/>
            <person name="Tom L."/>
            <person name="Singh A."/>
            <person name="Thomas B.C."/>
            <person name="Baker B.J."/>
            <person name="Piceno Y.M."/>
            <person name="Andersen G.L."/>
            <person name="Banfield J.F."/>
        </authorList>
    </citation>
    <scope>NUCLEOTIDE SEQUENCE [LARGE SCALE GENOMIC DNA]</scope>
    <source>
        <strain evidence="8">56_747</strain>
    </source>
</reference>
<dbReference type="GO" id="GO:0005886">
    <property type="term" value="C:plasma membrane"/>
    <property type="evidence" value="ECO:0007669"/>
    <property type="project" value="UniProtKB-SubCell"/>
</dbReference>
<keyword evidence="4 6" id="KW-1133">Transmembrane helix</keyword>
<comment type="subcellular location">
    <subcellularLocation>
        <location evidence="1">Cell membrane</location>
        <topology evidence="1">Multi-pass membrane protein</topology>
    </subcellularLocation>
</comment>
<dbReference type="AlphaFoldDB" id="A0A101FTF7"/>
<feature type="transmembrane region" description="Helical" evidence="6">
    <location>
        <begin position="112"/>
        <end position="132"/>
    </location>
</feature>
<feature type="transmembrane region" description="Helical" evidence="6">
    <location>
        <begin position="186"/>
        <end position="205"/>
    </location>
</feature>
<dbReference type="PANTHER" id="PTHR38825">
    <property type="entry name" value="LYSINE EXPORTER PROTEIN (LYSE/YGGA)"/>
    <property type="match status" value="1"/>
</dbReference>
<feature type="transmembrane region" description="Helical" evidence="6">
    <location>
        <begin position="46"/>
        <end position="68"/>
    </location>
</feature>
<protein>
    <submittedName>
        <fullName evidence="7">Lysine exporter protein (LYSE/YGGA)</fullName>
    </submittedName>
</protein>
<evidence type="ECO:0000256" key="1">
    <source>
        <dbReference type="ARBA" id="ARBA00004651"/>
    </source>
</evidence>
<dbReference type="Proteomes" id="UP000053961">
    <property type="component" value="Unassembled WGS sequence"/>
</dbReference>
<dbReference type="PATRIC" id="fig|301375.6.peg.2532"/>
<evidence type="ECO:0000313" key="8">
    <source>
        <dbReference type="EMBL" id="KUK96447.1"/>
    </source>
</evidence>
<dbReference type="Pfam" id="PF01810">
    <property type="entry name" value="LysE"/>
    <property type="match status" value="1"/>
</dbReference>
<reference evidence="9 10" key="2">
    <citation type="journal article" date="2015" name="MBio">
        <title>Genome-Resolved Metagenomic Analysis Reveals Roles for Candidate Phyla and Other Microbial Community Members in Biogeochemical Transformations in Oil Reservoirs.</title>
        <authorList>
            <person name="Hu P."/>
            <person name="Tom L."/>
            <person name="Singh A."/>
            <person name="Thomas B.C."/>
            <person name="Baker B.J."/>
            <person name="Piceno Y.M."/>
            <person name="Andersen G.L."/>
            <person name="Banfield J.F."/>
        </authorList>
    </citation>
    <scope>NUCLEOTIDE SEQUENCE [LARGE SCALE GENOMIC DNA]</scope>
    <source>
        <strain evidence="7">57_489</strain>
    </source>
</reference>
<accession>A0A101FTF7</accession>
<proteinExistence type="predicted"/>
<keyword evidence="3 6" id="KW-0812">Transmembrane</keyword>
<sequence length="207" mass="21827">MDMLGAIETLILAFTIGLTGALAPGPTLVATINSSLQRGWTMGPKVAAGHALAEVAVFLLIVVGLATMAEEHTAIVAAVGGTALILFGLLTLKGSRTATMEISERGATSNPYLAGALTSIANPYFWIWWLSVGSALVLSELREGLLLAMIFMIGHWGADFGWYTLVSTSLDRGRTLLSEANYRRTLALCGTFLVLFGASYLTGAWSG</sequence>
<keyword evidence="5 6" id="KW-0472">Membrane</keyword>
<evidence type="ECO:0000256" key="4">
    <source>
        <dbReference type="ARBA" id="ARBA00022989"/>
    </source>
</evidence>
<evidence type="ECO:0000256" key="5">
    <source>
        <dbReference type="ARBA" id="ARBA00023136"/>
    </source>
</evidence>
<feature type="transmembrane region" description="Helical" evidence="6">
    <location>
        <begin position="6"/>
        <end position="25"/>
    </location>
</feature>
<feature type="transmembrane region" description="Helical" evidence="6">
    <location>
        <begin position="74"/>
        <end position="92"/>
    </location>
</feature>
<dbReference type="GO" id="GO:0006865">
    <property type="term" value="P:amino acid transport"/>
    <property type="evidence" value="ECO:0007669"/>
    <property type="project" value="InterPro"/>
</dbReference>
<dbReference type="EMBL" id="LGFT01000038">
    <property type="protein sequence ID" value="KUK43994.1"/>
    <property type="molecule type" value="Genomic_DNA"/>
</dbReference>
<name>A0A101FTF7_9EURY</name>
<organism evidence="7 10">
    <name type="scientific">Methanothrix harundinacea</name>
    <dbReference type="NCBI Taxonomy" id="301375"/>
    <lineage>
        <taxon>Archaea</taxon>
        <taxon>Methanobacteriati</taxon>
        <taxon>Methanobacteriota</taxon>
        <taxon>Stenosarchaea group</taxon>
        <taxon>Methanomicrobia</taxon>
        <taxon>Methanotrichales</taxon>
        <taxon>Methanotrichaceae</taxon>
        <taxon>Methanothrix</taxon>
    </lineage>
</organism>
<evidence type="ECO:0000256" key="2">
    <source>
        <dbReference type="ARBA" id="ARBA00022475"/>
    </source>
</evidence>
<dbReference type="EMBL" id="LGHB01000013">
    <property type="protein sequence ID" value="KUK96447.1"/>
    <property type="molecule type" value="Genomic_DNA"/>
</dbReference>
<comment type="caution">
    <text evidence="7">The sequence shown here is derived from an EMBL/GenBank/DDBJ whole genome shotgun (WGS) entry which is preliminary data.</text>
</comment>
<evidence type="ECO:0000313" key="9">
    <source>
        <dbReference type="Proteomes" id="UP000053961"/>
    </source>
</evidence>
<dbReference type="PANTHER" id="PTHR38825:SF1">
    <property type="entry name" value="TRANSPORTER, LYSE FAMILY"/>
    <property type="match status" value="1"/>
</dbReference>
<dbReference type="Proteomes" id="UP000057043">
    <property type="component" value="Unassembled WGS sequence"/>
</dbReference>
<dbReference type="InterPro" id="IPR001123">
    <property type="entry name" value="LeuE-type"/>
</dbReference>
<feature type="transmembrane region" description="Helical" evidence="6">
    <location>
        <begin position="144"/>
        <end position="165"/>
    </location>
</feature>
<keyword evidence="2" id="KW-1003">Cell membrane</keyword>
<evidence type="ECO:0000256" key="6">
    <source>
        <dbReference type="SAM" id="Phobius"/>
    </source>
</evidence>
<gene>
    <name evidence="7" type="ORF">XD72_1633</name>
    <name evidence="8" type="ORF">XE07_1118</name>
</gene>